<dbReference type="InterPro" id="IPR050796">
    <property type="entry name" value="SCF_F-box_component"/>
</dbReference>
<evidence type="ECO:0000313" key="4">
    <source>
        <dbReference type="RefSeq" id="XP_009759049.1"/>
    </source>
</evidence>
<feature type="domain" description="F-box" evidence="2">
    <location>
        <begin position="118"/>
        <end position="158"/>
    </location>
</feature>
<dbReference type="KEGG" id="nsy:104211657"/>
<dbReference type="Pfam" id="PF07734">
    <property type="entry name" value="FBA_1"/>
    <property type="match status" value="1"/>
</dbReference>
<dbReference type="Gene3D" id="1.20.1280.50">
    <property type="match status" value="1"/>
</dbReference>
<protein>
    <submittedName>
        <fullName evidence="4">F-box/kelch-repeat protein At3g23880-like</fullName>
    </submittedName>
</protein>
<keyword evidence="3" id="KW-1185">Reference proteome</keyword>
<gene>
    <name evidence="4" type="primary">LOC104211657</name>
</gene>
<feature type="region of interest" description="Disordered" evidence="1">
    <location>
        <begin position="26"/>
        <end position="62"/>
    </location>
</feature>
<dbReference type="CDD" id="cd22157">
    <property type="entry name" value="F-box_AtFBW1-like"/>
    <property type="match status" value="1"/>
</dbReference>
<dbReference type="AlphaFoldDB" id="A0A1U7V9U7"/>
<evidence type="ECO:0000259" key="2">
    <source>
        <dbReference type="SMART" id="SM00256"/>
    </source>
</evidence>
<dbReference type="Proteomes" id="UP000189701">
    <property type="component" value="Unplaced"/>
</dbReference>
<reference evidence="4" key="2">
    <citation type="submission" date="2025-08" db="UniProtKB">
        <authorList>
            <consortium name="RefSeq"/>
        </authorList>
    </citation>
    <scope>IDENTIFICATION</scope>
    <source>
        <tissue evidence="4">Leaf</tissue>
    </source>
</reference>
<reference evidence="3" key="1">
    <citation type="journal article" date="2013" name="Genome Biol.">
        <title>Reference genomes and transcriptomes of Nicotiana sylvestris and Nicotiana tomentosiformis.</title>
        <authorList>
            <person name="Sierro N."/>
            <person name="Battey J.N."/>
            <person name="Ouadi S."/>
            <person name="Bovet L."/>
            <person name="Goepfert S."/>
            <person name="Bakaher N."/>
            <person name="Peitsch M.C."/>
            <person name="Ivanov N.V."/>
        </authorList>
    </citation>
    <scope>NUCLEOTIDE SEQUENCE [LARGE SCALE GENOMIC DNA]</scope>
</reference>
<dbReference type="SUPFAM" id="SSF81383">
    <property type="entry name" value="F-box domain"/>
    <property type="match status" value="1"/>
</dbReference>
<name>A0A1U7V9U7_NICSY</name>
<dbReference type="InterPro" id="IPR017451">
    <property type="entry name" value="F-box-assoc_interact_dom"/>
</dbReference>
<dbReference type="NCBIfam" id="TIGR01640">
    <property type="entry name" value="F_box_assoc_1"/>
    <property type="match status" value="1"/>
</dbReference>
<dbReference type="PANTHER" id="PTHR31672:SF13">
    <property type="entry name" value="F-BOX PROTEIN CPR30-LIKE"/>
    <property type="match status" value="1"/>
</dbReference>
<evidence type="ECO:0000256" key="1">
    <source>
        <dbReference type="SAM" id="MobiDB-lite"/>
    </source>
</evidence>
<dbReference type="RefSeq" id="XP_009759049.1">
    <property type="nucleotide sequence ID" value="XM_009760747.1"/>
</dbReference>
<feature type="compositionally biased region" description="Polar residues" evidence="1">
    <location>
        <begin position="47"/>
        <end position="56"/>
    </location>
</feature>
<dbReference type="Pfam" id="PF00646">
    <property type="entry name" value="F-box"/>
    <property type="match status" value="1"/>
</dbReference>
<dbReference type="SMART" id="SM00256">
    <property type="entry name" value="FBOX"/>
    <property type="match status" value="1"/>
</dbReference>
<dbReference type="InterPro" id="IPR036047">
    <property type="entry name" value="F-box-like_dom_sf"/>
</dbReference>
<dbReference type="PANTHER" id="PTHR31672">
    <property type="entry name" value="BNACNNG10540D PROTEIN"/>
    <property type="match status" value="1"/>
</dbReference>
<accession>A0A1U7V9U7</accession>
<organism evidence="3 4">
    <name type="scientific">Nicotiana sylvestris</name>
    <name type="common">Wood tobacco</name>
    <name type="synonym">South American tobacco</name>
    <dbReference type="NCBI Taxonomy" id="4096"/>
    <lineage>
        <taxon>Eukaryota</taxon>
        <taxon>Viridiplantae</taxon>
        <taxon>Streptophyta</taxon>
        <taxon>Embryophyta</taxon>
        <taxon>Tracheophyta</taxon>
        <taxon>Spermatophyta</taxon>
        <taxon>Magnoliopsida</taxon>
        <taxon>eudicotyledons</taxon>
        <taxon>Gunneridae</taxon>
        <taxon>Pentapetalae</taxon>
        <taxon>asterids</taxon>
        <taxon>lamiids</taxon>
        <taxon>Solanales</taxon>
        <taxon>Solanaceae</taxon>
        <taxon>Nicotianoideae</taxon>
        <taxon>Nicotianeae</taxon>
        <taxon>Nicotiana</taxon>
    </lineage>
</organism>
<dbReference type="STRING" id="4096.A0A1U7V9U7"/>
<dbReference type="InterPro" id="IPR006527">
    <property type="entry name" value="F-box-assoc_dom_typ1"/>
</dbReference>
<dbReference type="OrthoDB" id="1296682at2759"/>
<dbReference type="InterPro" id="IPR001810">
    <property type="entry name" value="F-box_dom"/>
</dbReference>
<sequence>MIVKRSPSIQIEAPQKSQNLSMRLKMTQMKKKKKKSNPNEGKLANSFAPNIQNLKSQQKKRKKSVAMTIKDNLFNQIISKRQKFNEKSVLPHPICKGKSVLDNNTEQTDVDKALEIHFEEEIFMNILSTLPVQSLVQLKCVSKFWKTLISDPYFKMKHLSHAKNDPNSQKLLLSQDSPYKHDMYTFCCSLSSAQLVEDEQKLDCPLNFKPSGCRMYCCCNGLFFLGVYDGSYEHFLLWNPSIRESRVLPRPEYLNRCSTYGIGYDVTSDDYKILKIDGNVLDNCIMAYEVLELKSGSWRNIGKHPDGRIVMSSLWDPVMYPLAFVHGAFHWLSAYQYMTRSSYGCYVVSFTVSNEVYGEIPVLERMCYVSNSGTDQLGISELGGMICFHSTHIHQGECTFKLWVMKDYGVKESWTELLTIKETGLFSVRPKYMFANGEVLLSCGRPQQYGTVFRTSTGPFGLWPQHYDTYQEGFAYTESLISPKLLT</sequence>
<dbReference type="GeneID" id="104211657"/>
<evidence type="ECO:0000313" key="3">
    <source>
        <dbReference type="Proteomes" id="UP000189701"/>
    </source>
</evidence>
<proteinExistence type="predicted"/>